<sequence>MIQKYSELSLSNETTLSKKMYLNNTEQNLQLIQQDAAEGILPAIASISGTSSPTYNITLDFTIFYKKECIPCKSSRENVILQQLGSNKQLKSPILQQKLNSPDDACTVTINQIIVEYKVLTDVIKITVKFFTVFQKLCQTCTVSRINYINQQLNLTSTVDIQTAAVSNTTDTVNAYFAGTSLAPYKYILQTLSDPAAQVTSLSLPSITTVPEFECVRDLLQTSKTTRSSSLANTATDEQVNIEIQHLMKFLSQLARLKQAHQFDNELFNKFIVQKFECLKIEFKSPSETTIPLESEQSKVEKLVIPIAKYRLIKNVTARKVKPQGTLVEKRFRQDKMAGKIRRKQGTGKNSQSNRVTKTPGRKSERMTFLKHNEGEKENVVNEVEVNAKAILYDNFQHVVDWYQQCPTIIKSKLDKFLLEKLEQIFHAFSITDENNERTLTKYLCSKWILLSSVISPFNGNIIDGCFQHITAKHKNRNFVLHEEHYDSITFDKFIDLIVELTQRVTNSRTVIIAEYDSILKKLIHSGEQYHQKIIIRDFVEVIQQESSTTTYVIDEVVDYPTSTNEIIELMRENLQAHNILSNEQRERLQISFRSHVFSTRNRIKADKYQTLTKKKTKMKRKPVRAYSQDRLALSLSTLTSWLRQCGIFSGRYAATELGKDFLAVISDYQSRKLYPMGVRGLDFDGFLTLIYRVSLSSQCDQQDVIQKILCGPRRANFTC</sequence>
<dbReference type="EMBL" id="CAJNOQ010005798">
    <property type="protein sequence ID" value="CAF1111874.1"/>
    <property type="molecule type" value="Genomic_DNA"/>
</dbReference>
<accession>A0A814PXB8</accession>
<gene>
    <name evidence="2" type="ORF">GPM918_LOCUS19272</name>
    <name evidence="3" type="ORF">SRO942_LOCUS19266</name>
</gene>
<name>A0A814PXB8_9BILA</name>
<proteinExistence type="predicted"/>
<dbReference type="Proteomes" id="UP000663829">
    <property type="component" value="Unassembled WGS sequence"/>
</dbReference>
<dbReference type="AlphaFoldDB" id="A0A814PXB8"/>
<evidence type="ECO:0000256" key="1">
    <source>
        <dbReference type="SAM" id="MobiDB-lite"/>
    </source>
</evidence>
<reference evidence="2" key="1">
    <citation type="submission" date="2021-02" db="EMBL/GenBank/DDBJ databases">
        <authorList>
            <person name="Nowell W R."/>
        </authorList>
    </citation>
    <scope>NUCLEOTIDE SEQUENCE</scope>
</reference>
<feature type="region of interest" description="Disordered" evidence="1">
    <location>
        <begin position="338"/>
        <end position="366"/>
    </location>
</feature>
<comment type="caution">
    <text evidence="2">The sequence shown here is derived from an EMBL/GenBank/DDBJ whole genome shotgun (WGS) entry which is preliminary data.</text>
</comment>
<dbReference type="EMBL" id="CAJOBC010005797">
    <property type="protein sequence ID" value="CAF3876123.1"/>
    <property type="molecule type" value="Genomic_DNA"/>
</dbReference>
<dbReference type="Proteomes" id="UP000681722">
    <property type="component" value="Unassembled WGS sequence"/>
</dbReference>
<feature type="compositionally biased region" description="Polar residues" evidence="1">
    <location>
        <begin position="347"/>
        <end position="357"/>
    </location>
</feature>
<evidence type="ECO:0000313" key="3">
    <source>
        <dbReference type="EMBL" id="CAF3876123.1"/>
    </source>
</evidence>
<protein>
    <submittedName>
        <fullName evidence="2">Uncharacterized protein</fullName>
    </submittedName>
</protein>
<keyword evidence="4" id="KW-1185">Reference proteome</keyword>
<organism evidence="2 4">
    <name type="scientific">Didymodactylos carnosus</name>
    <dbReference type="NCBI Taxonomy" id="1234261"/>
    <lineage>
        <taxon>Eukaryota</taxon>
        <taxon>Metazoa</taxon>
        <taxon>Spiralia</taxon>
        <taxon>Gnathifera</taxon>
        <taxon>Rotifera</taxon>
        <taxon>Eurotatoria</taxon>
        <taxon>Bdelloidea</taxon>
        <taxon>Philodinida</taxon>
        <taxon>Philodinidae</taxon>
        <taxon>Didymodactylos</taxon>
    </lineage>
</organism>
<evidence type="ECO:0000313" key="2">
    <source>
        <dbReference type="EMBL" id="CAF1111874.1"/>
    </source>
</evidence>
<evidence type="ECO:0000313" key="4">
    <source>
        <dbReference type="Proteomes" id="UP000663829"/>
    </source>
</evidence>